<evidence type="ECO:0000313" key="12">
    <source>
        <dbReference type="Proteomes" id="UP001220964"/>
    </source>
</evidence>
<keyword evidence="4 11" id="KW-0808">Transferase</keyword>
<dbReference type="GO" id="GO:0005886">
    <property type="term" value="C:plasma membrane"/>
    <property type="evidence" value="ECO:0007669"/>
    <property type="project" value="UniProtKB-SubCell"/>
</dbReference>
<keyword evidence="8" id="KW-0270">Exopolysaccharide synthesis</keyword>
<proteinExistence type="inferred from homology"/>
<dbReference type="EMBL" id="JARGYC010000032">
    <property type="protein sequence ID" value="MDF0601689.1"/>
    <property type="molecule type" value="Genomic_DNA"/>
</dbReference>
<evidence type="ECO:0000256" key="6">
    <source>
        <dbReference type="ARBA" id="ARBA00022989"/>
    </source>
</evidence>
<dbReference type="GO" id="GO:0016780">
    <property type="term" value="F:phosphotransferase activity, for other substituted phosphate groups"/>
    <property type="evidence" value="ECO:0007669"/>
    <property type="project" value="TreeGrafter"/>
</dbReference>
<gene>
    <name evidence="11" type="ORF">P1J78_13170</name>
</gene>
<evidence type="ECO:0000256" key="5">
    <source>
        <dbReference type="ARBA" id="ARBA00022692"/>
    </source>
</evidence>
<dbReference type="PANTHER" id="PTHR30576:SF4">
    <property type="entry name" value="UNDECAPRENYL-PHOSPHATE GALACTOSE PHOSPHOTRANSFERASE"/>
    <property type="match status" value="1"/>
</dbReference>
<evidence type="ECO:0000256" key="9">
    <source>
        <dbReference type="SAM" id="Phobius"/>
    </source>
</evidence>
<evidence type="ECO:0000313" key="11">
    <source>
        <dbReference type="EMBL" id="MDF0601689.1"/>
    </source>
</evidence>
<dbReference type="Pfam" id="PF02397">
    <property type="entry name" value="Bac_transf"/>
    <property type="match status" value="1"/>
</dbReference>
<keyword evidence="7 9" id="KW-0472">Membrane</keyword>
<keyword evidence="5 9" id="KW-0812">Transmembrane</keyword>
<comment type="caution">
    <text evidence="11">The sequence shown here is derived from an EMBL/GenBank/DDBJ whole genome shotgun (WGS) entry which is preliminary data.</text>
</comment>
<organism evidence="11 12">
    <name type="scientific">Psychromarinibacter sediminicola</name>
    <dbReference type="NCBI Taxonomy" id="3033385"/>
    <lineage>
        <taxon>Bacteria</taxon>
        <taxon>Pseudomonadati</taxon>
        <taxon>Pseudomonadota</taxon>
        <taxon>Alphaproteobacteria</taxon>
        <taxon>Rhodobacterales</taxon>
        <taxon>Paracoccaceae</taxon>
        <taxon>Psychromarinibacter</taxon>
    </lineage>
</organism>
<comment type="subcellular location">
    <subcellularLocation>
        <location evidence="1">Cell membrane</location>
    </subcellularLocation>
</comment>
<dbReference type="InterPro" id="IPR003362">
    <property type="entry name" value="Bact_transf"/>
</dbReference>
<protein>
    <submittedName>
        <fullName evidence="11">Sugar transferase</fullName>
    </submittedName>
</protein>
<evidence type="ECO:0000256" key="4">
    <source>
        <dbReference type="ARBA" id="ARBA00022679"/>
    </source>
</evidence>
<reference evidence="11" key="1">
    <citation type="submission" date="2023-03" db="EMBL/GenBank/DDBJ databases">
        <title>Multiphase analysis and comparison of six strains from genera Psychromarinibacter, Lutimaribacter, and Maritimibacter, including a novel species: Psychromarinibacter sediminicola sp. nov.</title>
        <authorList>
            <person name="Wang Y.-H."/>
            <person name="Ye M.-Q."/>
            <person name="Du Z.-J."/>
        </authorList>
    </citation>
    <scope>NUCLEOTIDE SEQUENCE</scope>
    <source>
        <strain evidence="11">C21-152</strain>
    </source>
</reference>
<keyword evidence="12" id="KW-1185">Reference proteome</keyword>
<dbReference type="Proteomes" id="UP001220964">
    <property type="component" value="Unassembled WGS sequence"/>
</dbReference>
<keyword evidence="3" id="KW-1003">Cell membrane</keyword>
<dbReference type="RefSeq" id="WP_275567830.1">
    <property type="nucleotide sequence ID" value="NZ_JARGYC010000032.1"/>
</dbReference>
<dbReference type="AlphaFoldDB" id="A0AAE3TA70"/>
<accession>A0AAE3TA70</accession>
<evidence type="ECO:0000256" key="8">
    <source>
        <dbReference type="ARBA" id="ARBA00023169"/>
    </source>
</evidence>
<comment type="similarity">
    <text evidence="2">Belongs to the bacterial sugar transferase family.</text>
</comment>
<feature type="transmembrane region" description="Helical" evidence="9">
    <location>
        <begin position="44"/>
        <end position="66"/>
    </location>
</feature>
<feature type="domain" description="Bacterial sugar transferase" evidence="10">
    <location>
        <begin position="38"/>
        <end position="229"/>
    </location>
</feature>
<evidence type="ECO:0000256" key="2">
    <source>
        <dbReference type="ARBA" id="ARBA00006464"/>
    </source>
</evidence>
<keyword evidence="6 9" id="KW-1133">Transmembrane helix</keyword>
<evidence type="ECO:0000259" key="10">
    <source>
        <dbReference type="Pfam" id="PF02397"/>
    </source>
</evidence>
<sequence>MKLQEIAGTASHFDSAAALSPRRDFRPRAADDTIPAAKLVLDKLGAAVALVLFAPVMALIALLILATERGPVLYGHTRVGAGGRSFRCLKFRTMRTDSQETLDEILLTDPIAREEWRTSFKFDRDPRVTRLGDFLRRSSLDELPQIWNVLRGDMSLVGPRPITAKEAPMYGPHFAAYLSVRPGVTGLWQVSGRSDTTYDERVALDLAYVDSAGLWQDLGIICRTATAVLLRRGAV</sequence>
<evidence type="ECO:0000256" key="3">
    <source>
        <dbReference type="ARBA" id="ARBA00022475"/>
    </source>
</evidence>
<dbReference type="GO" id="GO:0000271">
    <property type="term" value="P:polysaccharide biosynthetic process"/>
    <property type="evidence" value="ECO:0007669"/>
    <property type="project" value="UniProtKB-KW"/>
</dbReference>
<evidence type="ECO:0000256" key="7">
    <source>
        <dbReference type="ARBA" id="ARBA00023136"/>
    </source>
</evidence>
<dbReference type="PANTHER" id="PTHR30576">
    <property type="entry name" value="COLANIC BIOSYNTHESIS UDP-GLUCOSE LIPID CARRIER TRANSFERASE"/>
    <property type="match status" value="1"/>
</dbReference>
<name>A0AAE3TA70_9RHOB</name>
<evidence type="ECO:0000256" key="1">
    <source>
        <dbReference type="ARBA" id="ARBA00004236"/>
    </source>
</evidence>